<evidence type="ECO:0000313" key="3">
    <source>
        <dbReference type="Proteomes" id="UP000749471"/>
    </source>
</evidence>
<dbReference type="InterPro" id="IPR000792">
    <property type="entry name" value="Tscrpt_reg_LuxR_C"/>
</dbReference>
<organism evidence="2 3">
    <name type="scientific">Tissierella simiarum</name>
    <dbReference type="NCBI Taxonomy" id="2841534"/>
    <lineage>
        <taxon>Bacteria</taxon>
        <taxon>Bacillati</taxon>
        <taxon>Bacillota</taxon>
        <taxon>Tissierellia</taxon>
        <taxon>Tissierellales</taxon>
        <taxon>Tissierellaceae</taxon>
        <taxon>Tissierella</taxon>
    </lineage>
</organism>
<name>A0ABS6E7B0_9FIRM</name>
<gene>
    <name evidence="2" type="ORF">KQI42_08845</name>
</gene>
<keyword evidence="3" id="KW-1185">Reference proteome</keyword>
<sequence>METKLNELFWNANIDEIKKGYVEYGDRFKCIVCGEEYIKGRIYTVDSQLYDSKKTVELHVEEKHESMIGYLLNMNTSFTGITEAQKQLLTLISQGFSDKEIASKLGIATSTIRNRRFKLREKEKQAKMFLAIMELLAKDTNNKLNNTNKGIICDAHKTATALDDRFNITDKEKQTVIKNYMDENGALKTYPSKEKKKIIVLEEIMKNFSRGKIYSEKEINRILKRIYDDNATIRRGLIEYGFIERTKDCSSYWVKE</sequence>
<dbReference type="Pfam" id="PF00196">
    <property type="entry name" value="GerE"/>
    <property type="match status" value="1"/>
</dbReference>
<accession>A0ABS6E7B0</accession>
<dbReference type="Proteomes" id="UP000749471">
    <property type="component" value="Unassembled WGS sequence"/>
</dbReference>
<dbReference type="SMART" id="SM00421">
    <property type="entry name" value="HTH_LUXR"/>
    <property type="match status" value="1"/>
</dbReference>
<feature type="domain" description="HTH luxR-type" evidence="1">
    <location>
        <begin position="78"/>
        <end position="135"/>
    </location>
</feature>
<dbReference type="EMBL" id="JAHLPM010000006">
    <property type="protein sequence ID" value="MBU5438113.1"/>
    <property type="molecule type" value="Genomic_DNA"/>
</dbReference>
<dbReference type="InterPro" id="IPR018656">
    <property type="entry name" value="DUF2087"/>
</dbReference>
<evidence type="ECO:0000313" key="2">
    <source>
        <dbReference type="EMBL" id="MBU5438113.1"/>
    </source>
</evidence>
<dbReference type="RefSeq" id="WP_216518933.1">
    <property type="nucleotide sequence ID" value="NZ_JAHLPM010000006.1"/>
</dbReference>
<evidence type="ECO:0000259" key="1">
    <source>
        <dbReference type="SMART" id="SM00421"/>
    </source>
</evidence>
<protein>
    <submittedName>
        <fullName evidence="2">DUF2087 domain-containing protein</fullName>
    </submittedName>
</protein>
<dbReference type="Pfam" id="PF09860">
    <property type="entry name" value="DUF2087"/>
    <property type="match status" value="1"/>
</dbReference>
<comment type="caution">
    <text evidence="2">The sequence shown here is derived from an EMBL/GenBank/DDBJ whole genome shotgun (WGS) entry which is preliminary data.</text>
</comment>
<reference evidence="2 3" key="1">
    <citation type="submission" date="2021-06" db="EMBL/GenBank/DDBJ databases">
        <authorList>
            <person name="Sun Q."/>
            <person name="Li D."/>
        </authorList>
    </citation>
    <scope>NUCLEOTIDE SEQUENCE [LARGE SCALE GENOMIC DNA]</scope>
    <source>
        <strain evidence="2 3">MSJ-40</strain>
    </source>
</reference>
<proteinExistence type="predicted"/>